<evidence type="ECO:0000313" key="1">
    <source>
        <dbReference type="EMBL" id="MBP2021785.1"/>
    </source>
</evidence>
<keyword evidence="2" id="KW-1185">Reference proteome</keyword>
<protein>
    <recommendedName>
        <fullName evidence="3">Helix-turn-helix domain-containing protein</fullName>
    </recommendedName>
</protein>
<name>A0ABS4K1X6_9CLOT</name>
<organism evidence="1 2">
    <name type="scientific">Clostridium punense</name>
    <dbReference type="NCBI Taxonomy" id="1054297"/>
    <lineage>
        <taxon>Bacteria</taxon>
        <taxon>Bacillati</taxon>
        <taxon>Bacillota</taxon>
        <taxon>Clostridia</taxon>
        <taxon>Eubacteriales</taxon>
        <taxon>Clostridiaceae</taxon>
        <taxon>Clostridium</taxon>
    </lineage>
</organism>
<dbReference type="RefSeq" id="WP_021283758.1">
    <property type="nucleotide sequence ID" value="NZ_JAGGLL010000010.1"/>
</dbReference>
<reference evidence="1 2" key="1">
    <citation type="submission" date="2021-03" db="EMBL/GenBank/DDBJ databases">
        <title>Genomic Encyclopedia of Type Strains, Phase IV (KMG-IV): sequencing the most valuable type-strain genomes for metagenomic binning, comparative biology and taxonomic classification.</title>
        <authorList>
            <person name="Goeker M."/>
        </authorList>
    </citation>
    <scope>NUCLEOTIDE SEQUENCE [LARGE SCALE GENOMIC DNA]</scope>
    <source>
        <strain evidence="1 2">DSM 28650</strain>
    </source>
</reference>
<dbReference type="EMBL" id="JAGGLL010000010">
    <property type="protein sequence ID" value="MBP2021785.1"/>
    <property type="molecule type" value="Genomic_DNA"/>
</dbReference>
<sequence>MYIILIFIGFFLVILNWKAIRKEKTSFKSAFDTASASVEEVDLMLLELRREFAETITELQREILDLKDIIDKGTLIKREDIISQDANVDIKNEMNSIEKLDYDEEKNYNSSAQRLEISYNKEDSGIITKSLLEKSEANIKSELHKDFVLDVESNDTLSSNTLKIEDIKNLFNEGLTLDEIAARLNIGKGEVLLIKELYLK</sequence>
<evidence type="ECO:0008006" key="3">
    <source>
        <dbReference type="Google" id="ProtNLM"/>
    </source>
</evidence>
<accession>A0ABS4K1X6</accession>
<evidence type="ECO:0000313" key="2">
    <source>
        <dbReference type="Proteomes" id="UP001519308"/>
    </source>
</evidence>
<comment type="caution">
    <text evidence="1">The sequence shown here is derived from an EMBL/GenBank/DDBJ whole genome shotgun (WGS) entry which is preliminary data.</text>
</comment>
<dbReference type="Proteomes" id="UP001519308">
    <property type="component" value="Unassembled WGS sequence"/>
</dbReference>
<gene>
    <name evidence="1" type="ORF">J2Z44_001581</name>
</gene>
<proteinExistence type="predicted"/>